<dbReference type="SUPFAM" id="SSF53474">
    <property type="entry name" value="alpha/beta-Hydrolases"/>
    <property type="match status" value="1"/>
</dbReference>
<reference evidence="3" key="1">
    <citation type="journal article" date="2019" name="Int. J. Syst. Evol. Microbiol.">
        <title>The Global Catalogue of Microorganisms (GCM) 10K type strain sequencing project: providing services to taxonomists for standard genome sequencing and annotation.</title>
        <authorList>
            <consortium name="The Broad Institute Genomics Platform"/>
            <consortium name="The Broad Institute Genome Sequencing Center for Infectious Disease"/>
            <person name="Wu L."/>
            <person name="Ma J."/>
        </authorList>
    </citation>
    <scope>NUCLEOTIDE SEQUENCE [LARGE SCALE GENOMIC DNA]</scope>
    <source>
        <strain evidence="3">JCM 15933</strain>
    </source>
</reference>
<proteinExistence type="predicted"/>
<feature type="domain" description="AB hydrolase-1" evidence="1">
    <location>
        <begin position="97"/>
        <end position="297"/>
    </location>
</feature>
<keyword evidence="2" id="KW-0378">Hydrolase</keyword>
<evidence type="ECO:0000313" key="2">
    <source>
        <dbReference type="EMBL" id="GAA1567792.1"/>
    </source>
</evidence>
<dbReference type="EMBL" id="BAAAQD010000039">
    <property type="protein sequence ID" value="GAA1567792.1"/>
    <property type="molecule type" value="Genomic_DNA"/>
</dbReference>
<dbReference type="InterPro" id="IPR050471">
    <property type="entry name" value="AB_hydrolase"/>
</dbReference>
<dbReference type="Proteomes" id="UP001501470">
    <property type="component" value="Unassembled WGS sequence"/>
</dbReference>
<dbReference type="InterPro" id="IPR000073">
    <property type="entry name" value="AB_hydrolase_1"/>
</dbReference>
<evidence type="ECO:0000313" key="3">
    <source>
        <dbReference type="Proteomes" id="UP001501470"/>
    </source>
</evidence>
<dbReference type="InterPro" id="IPR029058">
    <property type="entry name" value="AB_hydrolase_fold"/>
</dbReference>
<gene>
    <name evidence="2" type="ORF">GCM10009827_106890</name>
</gene>
<protein>
    <submittedName>
        <fullName evidence="2">Alpha/beta hydrolase</fullName>
    </submittedName>
</protein>
<accession>A0ABP4NUA8</accession>
<keyword evidence="3" id="KW-1185">Reference proteome</keyword>
<dbReference type="Pfam" id="PF12697">
    <property type="entry name" value="Abhydrolase_6"/>
    <property type="match status" value="1"/>
</dbReference>
<dbReference type="RefSeq" id="WP_344513529.1">
    <property type="nucleotide sequence ID" value="NZ_BAAAQD010000039.1"/>
</dbReference>
<dbReference type="Gene3D" id="3.40.50.1820">
    <property type="entry name" value="alpha/beta hydrolase"/>
    <property type="match status" value="1"/>
</dbReference>
<name>A0ABP4NUA8_9ACTN</name>
<comment type="caution">
    <text evidence="2">The sequence shown here is derived from an EMBL/GenBank/DDBJ whole genome shotgun (WGS) entry which is preliminary data.</text>
</comment>
<evidence type="ECO:0000259" key="1">
    <source>
        <dbReference type="Pfam" id="PF12697"/>
    </source>
</evidence>
<dbReference type="PANTHER" id="PTHR43433">
    <property type="entry name" value="HYDROLASE, ALPHA/BETA FOLD FAMILY PROTEIN"/>
    <property type="match status" value="1"/>
</dbReference>
<dbReference type="PANTHER" id="PTHR43433:SF5">
    <property type="entry name" value="AB HYDROLASE-1 DOMAIN-CONTAINING PROTEIN"/>
    <property type="match status" value="1"/>
</dbReference>
<sequence>MHWVNHINRLLSADLAAVRRHDQRHRAQLHELTTRIEATRQRADRLQSCAREAATLPRQRTRCAGPHPAYAGTMFSNADLPLYYEWHGEARADRRPLLLIHGGGSTIESNWGRLIPLLRDSRRLLAVELQGHGRTGAGEGPASFERSADGVAALLAELGVGPVDVLGFSNGGQVAMQLAARHPAAAGRLVVASAPFRRDGMIDGFWEGMAGATFEHLPQVYRDADLAVSGDPAHAERMFDLDHELMLTGFTDWPDALPAAIAAPTLVVVADRDVVRVEHAARLAALIPGARLLVVPGNHGDYLGELAAASDPGPLRRTLPFIEDFLA</sequence>
<dbReference type="GO" id="GO:0016787">
    <property type="term" value="F:hydrolase activity"/>
    <property type="evidence" value="ECO:0007669"/>
    <property type="project" value="UniProtKB-KW"/>
</dbReference>
<organism evidence="2 3">
    <name type="scientific">Dactylosporangium maewongense</name>
    <dbReference type="NCBI Taxonomy" id="634393"/>
    <lineage>
        <taxon>Bacteria</taxon>
        <taxon>Bacillati</taxon>
        <taxon>Actinomycetota</taxon>
        <taxon>Actinomycetes</taxon>
        <taxon>Micromonosporales</taxon>
        <taxon>Micromonosporaceae</taxon>
        <taxon>Dactylosporangium</taxon>
    </lineage>
</organism>